<organism evidence="3 4">
    <name type="scientific">Nitrospina watsonii</name>
    <dbReference type="NCBI Taxonomy" id="1323948"/>
    <lineage>
        <taxon>Bacteria</taxon>
        <taxon>Pseudomonadati</taxon>
        <taxon>Nitrospinota/Tectimicrobiota group</taxon>
        <taxon>Nitrospinota</taxon>
        <taxon>Nitrospinia</taxon>
        <taxon>Nitrospinales</taxon>
        <taxon>Nitrospinaceae</taxon>
        <taxon>Nitrospina</taxon>
    </lineage>
</organism>
<gene>
    <name evidence="3" type="ORF">NSPWAT_2355</name>
</gene>
<comment type="similarity">
    <text evidence="1">Belongs to the DDAH family.</text>
</comment>
<dbReference type="SUPFAM" id="SSF55909">
    <property type="entry name" value="Pentein"/>
    <property type="match status" value="1"/>
</dbReference>
<keyword evidence="4" id="KW-1185">Reference proteome</keyword>
<proteinExistence type="inferred from homology"/>
<dbReference type="PANTHER" id="PTHR12737">
    <property type="entry name" value="DIMETHYLARGININE DIMETHYLAMINOHYDROLASE"/>
    <property type="match status" value="1"/>
</dbReference>
<dbReference type="EMBL" id="OX336137">
    <property type="protein sequence ID" value="CAI2719211.1"/>
    <property type="molecule type" value="Genomic_DNA"/>
</dbReference>
<dbReference type="Pfam" id="PF19420">
    <property type="entry name" value="DDAH_eukar"/>
    <property type="match status" value="1"/>
</dbReference>
<dbReference type="InterPro" id="IPR033199">
    <property type="entry name" value="DDAH-like"/>
</dbReference>
<dbReference type="PANTHER" id="PTHR12737:SF9">
    <property type="entry name" value="DIMETHYLARGININASE"/>
    <property type="match status" value="1"/>
</dbReference>
<dbReference type="Gene3D" id="3.75.10.10">
    <property type="entry name" value="L-arginine/glycine Amidinotransferase, Chain A"/>
    <property type="match status" value="1"/>
</dbReference>
<protein>
    <submittedName>
        <fullName evidence="3">NG,NG-dimethylarginine dimethylaminohydrolase 1</fullName>
        <ecNumber evidence="3">3.5.3.18</ecNumber>
    </submittedName>
</protein>
<name>A0ABN8W4M2_9BACT</name>
<evidence type="ECO:0000313" key="3">
    <source>
        <dbReference type="EMBL" id="CAI2719211.1"/>
    </source>
</evidence>
<dbReference type="Proteomes" id="UP001157733">
    <property type="component" value="Chromosome"/>
</dbReference>
<evidence type="ECO:0000256" key="2">
    <source>
        <dbReference type="ARBA" id="ARBA00022801"/>
    </source>
</evidence>
<dbReference type="RefSeq" id="WP_282012060.1">
    <property type="nucleotide sequence ID" value="NZ_OX336137.1"/>
</dbReference>
<dbReference type="EC" id="3.5.3.18" evidence="3"/>
<accession>A0ABN8W4M2</accession>
<keyword evidence="2 3" id="KW-0378">Hydrolase</keyword>
<reference evidence="3 4" key="1">
    <citation type="submission" date="2022-09" db="EMBL/GenBank/DDBJ databases">
        <authorList>
            <person name="Kop L."/>
        </authorList>
    </citation>
    <scope>NUCLEOTIDE SEQUENCE [LARGE SCALE GENOMIC DNA]</scope>
    <source>
        <strain evidence="3 4">347</strain>
    </source>
</reference>
<dbReference type="GO" id="GO:0016403">
    <property type="term" value="F:dimethylargininase activity"/>
    <property type="evidence" value="ECO:0007669"/>
    <property type="project" value="UniProtKB-EC"/>
</dbReference>
<sequence>MLTPLTALVRPPAASFTQALSRQSNRPRIDHNLACVQHRNYVEMLKTLGAQVDVLEPLDAFPDSVFIEDNAIILDDFALLTSMGAESRRGETLHTKSALERYRNVEVLQPPVYVDGGDVLQVGRTIFVGQSTRTNPLAVEAIARLTDRPVVPVAVRDGLHLKSAVSGLTGELLLINPRHIDPAPFAAYSCIEVDADEPNAANCVTLNGTVLMPKGNPKTRALVEQRGLEVRAMPMSEFEKADGGLTCLSLLIPK</sequence>
<evidence type="ECO:0000256" key="1">
    <source>
        <dbReference type="ARBA" id="ARBA00008532"/>
    </source>
</evidence>
<evidence type="ECO:0000313" key="4">
    <source>
        <dbReference type="Proteomes" id="UP001157733"/>
    </source>
</evidence>